<dbReference type="VEuPathDB" id="VectorBase:RSAN_048666"/>
<dbReference type="GO" id="GO:0005524">
    <property type="term" value="F:ATP binding"/>
    <property type="evidence" value="ECO:0007669"/>
    <property type="project" value="InterPro"/>
</dbReference>
<feature type="domain" description="ABC transporter" evidence="2">
    <location>
        <begin position="448"/>
        <end position="591"/>
    </location>
</feature>
<dbReference type="SUPFAM" id="SSF52540">
    <property type="entry name" value="P-loop containing nucleoside triphosphate hydrolases"/>
    <property type="match status" value="1"/>
</dbReference>
<keyword evidence="1" id="KW-0812">Transmembrane</keyword>
<name>A0A9D4PI49_RHISA</name>
<dbReference type="Pfam" id="PF00005">
    <property type="entry name" value="ABC_tran"/>
    <property type="match status" value="1"/>
</dbReference>
<dbReference type="AlphaFoldDB" id="A0A9D4PI49"/>
<proteinExistence type="predicted"/>
<comment type="caution">
    <text evidence="3">The sequence shown here is derived from an EMBL/GenBank/DDBJ whole genome shotgun (WGS) entry which is preliminary data.</text>
</comment>
<dbReference type="GO" id="GO:0016020">
    <property type="term" value="C:membrane"/>
    <property type="evidence" value="ECO:0007669"/>
    <property type="project" value="InterPro"/>
</dbReference>
<feature type="transmembrane region" description="Helical" evidence="1">
    <location>
        <begin position="398"/>
        <end position="421"/>
    </location>
</feature>
<dbReference type="Proteomes" id="UP000821837">
    <property type="component" value="Unassembled WGS sequence"/>
</dbReference>
<dbReference type="Gene3D" id="3.40.50.300">
    <property type="entry name" value="P-loop containing nucleotide triphosphate hydrolases"/>
    <property type="match status" value="1"/>
</dbReference>
<feature type="transmembrane region" description="Helical" evidence="1">
    <location>
        <begin position="436"/>
        <end position="456"/>
    </location>
</feature>
<sequence>MGHNVAAFLWRSLIVQAIRRHYIATALELLFVFVVFTGVLRREAPVPLDRNPNGTEMDSVLVSRRPTHVVFGPETSYNKRLLDAVVALYSVRDSTEEETVPSTPLNVSLVSDVAKVCAEIAVNQKEGSVHPMCAVLETPEGGKSHVPDVSLAYTIYRPFLEDDFGASGYSTSYMYAIEQAHLELQRISSLSTDKDDYEEWKVVVEDLPGWVFSKMNESYRSEFVITMFVVFTVTAMRRLNAIAYELSTGLAEKQALMGLTAVQFAAGHFFTALAFYLSESFIAITVMYTVDFSQDAAAYADGINPVMVTVSFLLFVVGQSIIPVFVTAVFPKVAPATVSPTAVTVPGYLTTTRRSKLFAGILPQSGLISVMIIMFLAQDYEGGAGWSVVTRRVMGNNVTILEIWLLMFTSDVGIVFLTWYLPQILPWCTDTPRNPLFLLTFIGTVPVLNGLDLNVYERKVTVLLGHNGAGKSTLMRILTGKSAHPSTLGGPTSGVAIVCGHDVYNDREMVHSQVALCEQSDLFFDDMSCGENALYFASLKDGHGTDVQKATASMLKKLGLEDEKDKMPSEVSCATLRMLSLAIAIASQPKVV</sequence>
<protein>
    <recommendedName>
        <fullName evidence="2">ABC transporter domain-containing protein</fullName>
    </recommendedName>
</protein>
<reference evidence="3" key="1">
    <citation type="journal article" date="2020" name="Cell">
        <title>Large-Scale Comparative Analyses of Tick Genomes Elucidate Their Genetic Diversity and Vector Capacities.</title>
        <authorList>
            <consortium name="Tick Genome and Microbiome Consortium (TIGMIC)"/>
            <person name="Jia N."/>
            <person name="Wang J."/>
            <person name="Shi W."/>
            <person name="Du L."/>
            <person name="Sun Y."/>
            <person name="Zhan W."/>
            <person name="Jiang J.F."/>
            <person name="Wang Q."/>
            <person name="Zhang B."/>
            <person name="Ji P."/>
            <person name="Bell-Sakyi L."/>
            <person name="Cui X.M."/>
            <person name="Yuan T.T."/>
            <person name="Jiang B.G."/>
            <person name="Yang W.F."/>
            <person name="Lam T.T."/>
            <person name="Chang Q.C."/>
            <person name="Ding S.J."/>
            <person name="Wang X.J."/>
            <person name="Zhu J.G."/>
            <person name="Ruan X.D."/>
            <person name="Zhao L."/>
            <person name="Wei J.T."/>
            <person name="Ye R.Z."/>
            <person name="Que T.C."/>
            <person name="Du C.H."/>
            <person name="Zhou Y.H."/>
            <person name="Cheng J.X."/>
            <person name="Dai P.F."/>
            <person name="Guo W.B."/>
            <person name="Han X.H."/>
            <person name="Huang E.J."/>
            <person name="Li L.F."/>
            <person name="Wei W."/>
            <person name="Gao Y.C."/>
            <person name="Liu J.Z."/>
            <person name="Shao H.Z."/>
            <person name="Wang X."/>
            <person name="Wang C.C."/>
            <person name="Yang T.C."/>
            <person name="Huo Q.B."/>
            <person name="Li W."/>
            <person name="Chen H.Y."/>
            <person name="Chen S.E."/>
            <person name="Zhou L.G."/>
            <person name="Ni X.B."/>
            <person name="Tian J.H."/>
            <person name="Sheng Y."/>
            <person name="Liu T."/>
            <person name="Pan Y.S."/>
            <person name="Xia L.Y."/>
            <person name="Li J."/>
            <person name="Zhao F."/>
            <person name="Cao W.C."/>
        </authorList>
    </citation>
    <scope>NUCLEOTIDE SEQUENCE</scope>
    <source>
        <strain evidence="3">Rsan-2018</strain>
    </source>
</reference>
<dbReference type="EMBL" id="JABSTV010001253">
    <property type="protein sequence ID" value="KAH7943264.1"/>
    <property type="molecule type" value="Genomic_DNA"/>
</dbReference>
<evidence type="ECO:0000313" key="3">
    <source>
        <dbReference type="EMBL" id="KAH7943264.1"/>
    </source>
</evidence>
<feature type="transmembrane region" description="Helical" evidence="1">
    <location>
        <begin position="264"/>
        <end position="290"/>
    </location>
</feature>
<dbReference type="GO" id="GO:0140359">
    <property type="term" value="F:ABC-type transporter activity"/>
    <property type="evidence" value="ECO:0007669"/>
    <property type="project" value="InterPro"/>
</dbReference>
<feature type="transmembrane region" description="Helical" evidence="1">
    <location>
        <begin position="302"/>
        <end position="330"/>
    </location>
</feature>
<keyword evidence="1" id="KW-1133">Transmembrane helix</keyword>
<dbReference type="InterPro" id="IPR003439">
    <property type="entry name" value="ABC_transporter-like_ATP-bd"/>
</dbReference>
<dbReference type="InterPro" id="IPR027417">
    <property type="entry name" value="P-loop_NTPase"/>
</dbReference>
<keyword evidence="1" id="KW-0472">Membrane</keyword>
<feature type="transmembrane region" description="Helical" evidence="1">
    <location>
        <begin position="357"/>
        <end position="377"/>
    </location>
</feature>
<reference evidence="3" key="2">
    <citation type="submission" date="2021-09" db="EMBL/GenBank/DDBJ databases">
        <authorList>
            <person name="Jia N."/>
            <person name="Wang J."/>
            <person name="Shi W."/>
            <person name="Du L."/>
            <person name="Sun Y."/>
            <person name="Zhan W."/>
            <person name="Jiang J."/>
            <person name="Wang Q."/>
            <person name="Zhang B."/>
            <person name="Ji P."/>
            <person name="Sakyi L.B."/>
            <person name="Cui X."/>
            <person name="Yuan T."/>
            <person name="Jiang B."/>
            <person name="Yang W."/>
            <person name="Lam T.T.-Y."/>
            <person name="Chang Q."/>
            <person name="Ding S."/>
            <person name="Wang X."/>
            <person name="Zhu J."/>
            <person name="Ruan X."/>
            <person name="Zhao L."/>
            <person name="Wei J."/>
            <person name="Que T."/>
            <person name="Du C."/>
            <person name="Cheng J."/>
            <person name="Dai P."/>
            <person name="Han X."/>
            <person name="Huang E."/>
            <person name="Gao Y."/>
            <person name="Liu J."/>
            <person name="Shao H."/>
            <person name="Ye R."/>
            <person name="Li L."/>
            <person name="Wei W."/>
            <person name="Wang X."/>
            <person name="Wang C."/>
            <person name="Huo Q."/>
            <person name="Li W."/>
            <person name="Guo W."/>
            <person name="Chen H."/>
            <person name="Chen S."/>
            <person name="Zhou L."/>
            <person name="Zhou L."/>
            <person name="Ni X."/>
            <person name="Tian J."/>
            <person name="Zhou Y."/>
            <person name="Sheng Y."/>
            <person name="Liu T."/>
            <person name="Pan Y."/>
            <person name="Xia L."/>
            <person name="Li J."/>
            <person name="Zhao F."/>
            <person name="Cao W."/>
        </authorList>
    </citation>
    <scope>NUCLEOTIDE SEQUENCE</scope>
    <source>
        <strain evidence="3">Rsan-2018</strain>
        <tissue evidence="3">Larvae</tissue>
    </source>
</reference>
<dbReference type="VEuPathDB" id="VectorBase:RSAN_033886"/>
<feature type="transmembrane region" description="Helical" evidence="1">
    <location>
        <begin position="20"/>
        <end position="40"/>
    </location>
</feature>
<dbReference type="GO" id="GO:0016887">
    <property type="term" value="F:ATP hydrolysis activity"/>
    <property type="evidence" value="ECO:0007669"/>
    <property type="project" value="InterPro"/>
</dbReference>
<evidence type="ECO:0000259" key="2">
    <source>
        <dbReference type="Pfam" id="PF00005"/>
    </source>
</evidence>
<keyword evidence="4" id="KW-1185">Reference proteome</keyword>
<organism evidence="3 4">
    <name type="scientific">Rhipicephalus sanguineus</name>
    <name type="common">Brown dog tick</name>
    <name type="synonym">Ixodes sanguineus</name>
    <dbReference type="NCBI Taxonomy" id="34632"/>
    <lineage>
        <taxon>Eukaryota</taxon>
        <taxon>Metazoa</taxon>
        <taxon>Ecdysozoa</taxon>
        <taxon>Arthropoda</taxon>
        <taxon>Chelicerata</taxon>
        <taxon>Arachnida</taxon>
        <taxon>Acari</taxon>
        <taxon>Parasitiformes</taxon>
        <taxon>Ixodida</taxon>
        <taxon>Ixodoidea</taxon>
        <taxon>Ixodidae</taxon>
        <taxon>Rhipicephalinae</taxon>
        <taxon>Rhipicephalus</taxon>
        <taxon>Rhipicephalus</taxon>
    </lineage>
</organism>
<evidence type="ECO:0000256" key="1">
    <source>
        <dbReference type="SAM" id="Phobius"/>
    </source>
</evidence>
<dbReference type="PANTHER" id="PTHR19229:SF250">
    <property type="entry name" value="ABC TRANSPORTER DOMAIN-CONTAINING PROTEIN-RELATED"/>
    <property type="match status" value="1"/>
</dbReference>
<dbReference type="GO" id="GO:0005319">
    <property type="term" value="F:lipid transporter activity"/>
    <property type="evidence" value="ECO:0007669"/>
    <property type="project" value="TreeGrafter"/>
</dbReference>
<gene>
    <name evidence="3" type="ORF">HPB52_006583</name>
</gene>
<dbReference type="PANTHER" id="PTHR19229">
    <property type="entry name" value="ATP-BINDING CASSETTE TRANSPORTER SUBFAMILY A ABCA"/>
    <property type="match status" value="1"/>
</dbReference>
<evidence type="ECO:0000313" key="4">
    <source>
        <dbReference type="Proteomes" id="UP000821837"/>
    </source>
</evidence>
<dbReference type="InterPro" id="IPR026082">
    <property type="entry name" value="ABCA"/>
</dbReference>
<accession>A0A9D4PI49</accession>